<evidence type="ECO:0008006" key="2">
    <source>
        <dbReference type="Google" id="ProtNLM"/>
    </source>
</evidence>
<evidence type="ECO:0000313" key="1">
    <source>
        <dbReference type="EMBL" id="CDW22349.1"/>
    </source>
</evidence>
<accession>A0A0K2T8F3</accession>
<dbReference type="AlphaFoldDB" id="A0A0K2T8F3"/>
<dbReference type="EMBL" id="HACA01004988">
    <property type="protein sequence ID" value="CDW22349.1"/>
    <property type="molecule type" value="Transcribed_RNA"/>
</dbReference>
<sequence length="104" mass="12071">MLCTNESPECRDIDITACGLTEWKKKCKRRCGECECKDSYVFCGNRTNECKKSLFSSYCGQTCQHCEKHCYDFFGFDVCFKMKKLNYHPCLPGNNGCRFYCGEC</sequence>
<organism evidence="1">
    <name type="scientific">Lepeophtheirus salmonis</name>
    <name type="common">Salmon louse</name>
    <name type="synonym">Caligus salmonis</name>
    <dbReference type="NCBI Taxonomy" id="72036"/>
    <lineage>
        <taxon>Eukaryota</taxon>
        <taxon>Metazoa</taxon>
        <taxon>Ecdysozoa</taxon>
        <taxon>Arthropoda</taxon>
        <taxon>Crustacea</taxon>
        <taxon>Multicrustacea</taxon>
        <taxon>Hexanauplia</taxon>
        <taxon>Copepoda</taxon>
        <taxon>Siphonostomatoida</taxon>
        <taxon>Caligidae</taxon>
        <taxon>Lepeophtheirus</taxon>
    </lineage>
</organism>
<protein>
    <recommendedName>
        <fullName evidence="2">ShKT domain-containing protein</fullName>
    </recommendedName>
</protein>
<proteinExistence type="predicted"/>
<reference evidence="1" key="1">
    <citation type="submission" date="2014-05" db="EMBL/GenBank/DDBJ databases">
        <authorList>
            <person name="Chronopoulou M."/>
        </authorList>
    </citation>
    <scope>NUCLEOTIDE SEQUENCE</scope>
    <source>
        <tissue evidence="1">Whole organism</tissue>
    </source>
</reference>
<name>A0A0K2T8F3_LEPSM</name>